<gene>
    <name evidence="2" type="ORF">Gilli_2962</name>
</gene>
<evidence type="ECO:0000256" key="1">
    <source>
        <dbReference type="SAM" id="SignalP"/>
    </source>
</evidence>
<dbReference type="STRING" id="865937.Gilli_2962"/>
<reference evidence="3" key="1">
    <citation type="journal article" date="2012" name="Stand. Genomic Sci.">
        <title>Genome sequence of the Antarctic rhodopsins-containing flavobacterium Gillisia limnaea type strain (R-8282(T)).</title>
        <authorList>
            <person name="Riedel T."/>
            <person name="Held B."/>
            <person name="Nolan M."/>
            <person name="Lucas S."/>
            <person name="Lapidus A."/>
            <person name="Tice H."/>
            <person name="Del Rio T.G."/>
            <person name="Cheng J.F."/>
            <person name="Han C."/>
            <person name="Tapia R."/>
            <person name="Goodwin L.A."/>
            <person name="Pitluck S."/>
            <person name="Liolios K."/>
            <person name="Mavromatis K."/>
            <person name="Pagani I."/>
            <person name="Ivanova N."/>
            <person name="Mikhailova N."/>
            <person name="Pati A."/>
            <person name="Chen A."/>
            <person name="Palaniappan K."/>
            <person name="Land M."/>
            <person name="Rohde M."/>
            <person name="Tindall B.J."/>
            <person name="Detter J.C."/>
            <person name="Goker M."/>
            <person name="Bristow J."/>
            <person name="Eisen J.A."/>
            <person name="Markowitz V."/>
            <person name="Hugenholtz P."/>
            <person name="Kyrpides N.C."/>
            <person name="Klenk H.P."/>
            <person name="Woyke T."/>
        </authorList>
    </citation>
    <scope>NUCLEOTIDE SEQUENCE [LARGE SCALE GENOMIC DNA]</scope>
    <source>
        <strain evidence="3">DSM 15749 / LMG 21470 / R-8282</strain>
    </source>
</reference>
<feature type="signal peptide" evidence="1">
    <location>
        <begin position="1"/>
        <end position="19"/>
    </location>
</feature>
<dbReference type="RefSeq" id="WP_006989878.1">
    <property type="nucleotide sequence ID" value="NZ_JH594606.1"/>
</dbReference>
<keyword evidence="1" id="KW-0732">Signal</keyword>
<dbReference type="OrthoDB" id="1441793at2"/>
<evidence type="ECO:0000313" key="2">
    <source>
        <dbReference type="EMBL" id="EHQ03572.1"/>
    </source>
</evidence>
<dbReference type="AlphaFoldDB" id="H2BS46"/>
<dbReference type="HOGENOM" id="CLU_1633053_0_0_10"/>
<dbReference type="Proteomes" id="UP000003844">
    <property type="component" value="Unassembled WGS sequence"/>
</dbReference>
<evidence type="ECO:0000313" key="3">
    <source>
        <dbReference type="Proteomes" id="UP000003844"/>
    </source>
</evidence>
<feature type="chain" id="PRO_5003560609" description="Curlin associated repeat-containing protein" evidence="1">
    <location>
        <begin position="20"/>
        <end position="162"/>
    </location>
</feature>
<evidence type="ECO:0008006" key="4">
    <source>
        <dbReference type="Google" id="ProtNLM"/>
    </source>
</evidence>
<name>H2BS46_GILLR</name>
<accession>H2BS46</accession>
<sequence>MKASIVLISLLFTILPNLSSGQSIHTLNPEMIPIQNLLNENFEAKQQVGKSNEIFIQQIGVQNTIASNITSTSAAVNLNQNGNHNIIGINITSKSYRSNIDQKGDYNNIFENIYAPSSNISLNLSQNGRNNHFERYGSNSIGDKLEFNMNGNDKSIIVRNFK</sequence>
<dbReference type="EMBL" id="JH594606">
    <property type="protein sequence ID" value="EHQ03572.1"/>
    <property type="molecule type" value="Genomic_DNA"/>
</dbReference>
<keyword evidence="3" id="KW-1185">Reference proteome</keyword>
<dbReference type="eggNOG" id="ENOG50335AS">
    <property type="taxonomic scope" value="Bacteria"/>
</dbReference>
<protein>
    <recommendedName>
        <fullName evidence="4">Curlin associated repeat-containing protein</fullName>
    </recommendedName>
</protein>
<proteinExistence type="predicted"/>
<organism evidence="2 3">
    <name type="scientific">Gillisia limnaea (strain DSM 15749 / LMG 21470 / R-8282)</name>
    <dbReference type="NCBI Taxonomy" id="865937"/>
    <lineage>
        <taxon>Bacteria</taxon>
        <taxon>Pseudomonadati</taxon>
        <taxon>Bacteroidota</taxon>
        <taxon>Flavobacteriia</taxon>
        <taxon>Flavobacteriales</taxon>
        <taxon>Flavobacteriaceae</taxon>
        <taxon>Gillisia</taxon>
    </lineage>
</organism>